<evidence type="ECO:0000313" key="7">
    <source>
        <dbReference type="EMBL" id="KAG0282335.1"/>
    </source>
</evidence>
<proteinExistence type="predicted"/>
<dbReference type="PROSITE" id="PS51292">
    <property type="entry name" value="ZF_RING_CH"/>
    <property type="match status" value="1"/>
</dbReference>
<feature type="compositionally biased region" description="Polar residues" evidence="4">
    <location>
        <begin position="198"/>
        <end position="211"/>
    </location>
</feature>
<dbReference type="PANTHER" id="PTHR46347:SF1">
    <property type="entry name" value="RING_FYVE_PHD ZINC FINGER SUPERFAMILY PROTEIN"/>
    <property type="match status" value="1"/>
</dbReference>
<dbReference type="Proteomes" id="UP001194696">
    <property type="component" value="Unassembled WGS sequence"/>
</dbReference>
<feature type="compositionally biased region" description="Basic and acidic residues" evidence="4">
    <location>
        <begin position="400"/>
        <end position="421"/>
    </location>
</feature>
<dbReference type="SMART" id="SM00744">
    <property type="entry name" value="RINGv"/>
    <property type="match status" value="1"/>
</dbReference>
<keyword evidence="8" id="KW-1185">Reference proteome</keyword>
<dbReference type="EMBL" id="JAAAIM010001085">
    <property type="protein sequence ID" value="KAG0282335.1"/>
    <property type="molecule type" value="Genomic_DNA"/>
</dbReference>
<dbReference type="Pfam" id="PF12906">
    <property type="entry name" value="RINGv"/>
    <property type="match status" value="1"/>
</dbReference>
<comment type="caution">
    <text evidence="7">The sequence shown here is derived from an EMBL/GenBank/DDBJ whole genome shotgun (WGS) entry which is preliminary data.</text>
</comment>
<feature type="compositionally biased region" description="Polar residues" evidence="4">
    <location>
        <begin position="79"/>
        <end position="92"/>
    </location>
</feature>
<feature type="compositionally biased region" description="Low complexity" evidence="4">
    <location>
        <begin position="266"/>
        <end position="281"/>
    </location>
</feature>
<feature type="transmembrane region" description="Helical" evidence="5">
    <location>
        <begin position="697"/>
        <end position="720"/>
    </location>
</feature>
<feature type="compositionally biased region" description="Low complexity" evidence="4">
    <location>
        <begin position="354"/>
        <end position="385"/>
    </location>
</feature>
<dbReference type="SUPFAM" id="SSF57850">
    <property type="entry name" value="RING/U-box"/>
    <property type="match status" value="1"/>
</dbReference>
<dbReference type="PANTHER" id="PTHR46347">
    <property type="entry name" value="RING/FYVE/PHD ZINC FINGER SUPERFAMILY PROTEIN"/>
    <property type="match status" value="1"/>
</dbReference>
<keyword evidence="2" id="KW-0863">Zinc-finger</keyword>
<gene>
    <name evidence="7" type="ORF">BGZ96_000587</name>
</gene>
<reference evidence="7 8" key="1">
    <citation type="journal article" date="2020" name="Fungal Divers.">
        <title>Resolving the Mortierellaceae phylogeny through synthesis of multi-gene phylogenetics and phylogenomics.</title>
        <authorList>
            <person name="Vandepol N."/>
            <person name="Liber J."/>
            <person name="Desiro A."/>
            <person name="Na H."/>
            <person name="Kennedy M."/>
            <person name="Barry K."/>
            <person name="Grigoriev I.V."/>
            <person name="Miller A.N."/>
            <person name="O'Donnell K."/>
            <person name="Stajich J.E."/>
            <person name="Bonito G."/>
        </authorList>
    </citation>
    <scope>NUCLEOTIDE SEQUENCE [LARGE SCALE GENOMIC DNA]</scope>
    <source>
        <strain evidence="7 8">AD045</strain>
    </source>
</reference>
<evidence type="ECO:0000256" key="4">
    <source>
        <dbReference type="SAM" id="MobiDB-lite"/>
    </source>
</evidence>
<dbReference type="Gene3D" id="3.30.40.10">
    <property type="entry name" value="Zinc/RING finger domain, C3HC4 (zinc finger)"/>
    <property type="match status" value="1"/>
</dbReference>
<evidence type="ECO:0000259" key="6">
    <source>
        <dbReference type="PROSITE" id="PS51292"/>
    </source>
</evidence>
<feature type="compositionally biased region" description="Basic and acidic residues" evidence="4">
    <location>
        <begin position="312"/>
        <end position="338"/>
    </location>
</feature>
<sequence>MSQHLPVDTPLTAKSNDTTTFTSTPDKLSHDDDSFLNDHDDNDDNDDDDDDWIDMQASTPFTPGQKATPSHGDHLVPVATTTPSIGEHSSSLSITKTHLDPLPSDTLAESAASLLSLPSDYGLDSSTDITPTDTASLPLSLMVPSIDQQQHFGLDEDAIPGSATSSNSESEYSLLNPSSDQSRKNSLTGVSVFHALTPTYSHSDTASSTAITDDRLSQGSQQDDDDDQDDEGERDTQLPPSIGVTSPSFSDFVQVGSDQGEDFSMSPRPSSLSQTPSPTSFSEDKARMEDANYSSHEDDDILIATPVAAAVRAEDKAAKRGKGKNDRDRSRGIQEVMERVASGQAEDSSSSPRTTTTTPAIITPAFSSLSPPITTATTSTTTLAPVQPSPLLPPTTSPVDKSRYRTTVEDAKSSSEAEREPATGGSSTTGVRYRGAQTRQDDRSDIRSSFFGASRVTSTMPGGLNLGLDADIDHFSRPTPQPATVPLNDPPVDERQCRICLGGADEEDTLGRLISPCLCKGSMKYVHIECLNAWRTRSPKPESHYKCDTCKYAFSFRRTSFARYLGHPLTVFVLTIATFALAVFIAGFAMKLMLYLMMDESHEFIYPADLSDEDDLEVMRMREDIVIFKTPETLRAVFQIDKTHMVFGSFFVSIVGFLQLFVSVWMGGGGGVFRIGGFGLGGGGRRRGGRGERQGEAGVGGLLMIVILIFGLFKSVYMTYQFVNRMSRRVLAKAEMMVLEVQA</sequence>
<keyword evidence="5" id="KW-0812">Transmembrane</keyword>
<feature type="compositionally biased region" description="Acidic residues" evidence="4">
    <location>
        <begin position="222"/>
        <end position="233"/>
    </location>
</feature>
<evidence type="ECO:0000256" key="1">
    <source>
        <dbReference type="ARBA" id="ARBA00022723"/>
    </source>
</evidence>
<evidence type="ECO:0000256" key="2">
    <source>
        <dbReference type="ARBA" id="ARBA00022771"/>
    </source>
</evidence>
<dbReference type="InterPro" id="IPR013083">
    <property type="entry name" value="Znf_RING/FYVE/PHD"/>
</dbReference>
<organism evidence="7 8">
    <name type="scientific">Linnemannia gamsii</name>
    <dbReference type="NCBI Taxonomy" id="64522"/>
    <lineage>
        <taxon>Eukaryota</taxon>
        <taxon>Fungi</taxon>
        <taxon>Fungi incertae sedis</taxon>
        <taxon>Mucoromycota</taxon>
        <taxon>Mortierellomycotina</taxon>
        <taxon>Mortierellomycetes</taxon>
        <taxon>Mortierellales</taxon>
        <taxon>Mortierellaceae</taxon>
        <taxon>Linnemannia</taxon>
    </lineage>
</organism>
<feature type="compositionally biased region" description="Basic and acidic residues" evidence="4">
    <location>
        <begin position="27"/>
        <end position="39"/>
    </location>
</feature>
<feature type="region of interest" description="Disordered" evidence="4">
    <location>
        <begin position="156"/>
        <end position="185"/>
    </location>
</feature>
<protein>
    <recommendedName>
        <fullName evidence="6">RING-CH-type domain-containing protein</fullName>
    </recommendedName>
</protein>
<feature type="transmembrane region" description="Helical" evidence="5">
    <location>
        <begin position="645"/>
        <end position="666"/>
    </location>
</feature>
<feature type="compositionally biased region" description="Low complexity" evidence="4">
    <location>
        <begin position="165"/>
        <end position="179"/>
    </location>
</feature>
<dbReference type="InterPro" id="IPR011016">
    <property type="entry name" value="Znf_RING-CH"/>
</dbReference>
<feature type="region of interest" description="Disordered" evidence="4">
    <location>
        <begin position="198"/>
        <end position="443"/>
    </location>
</feature>
<dbReference type="CDD" id="cd16495">
    <property type="entry name" value="RING_CH-C4HC3_MARCH"/>
    <property type="match status" value="1"/>
</dbReference>
<feature type="compositionally biased region" description="Polar residues" evidence="4">
    <location>
        <begin position="56"/>
        <end position="68"/>
    </location>
</feature>
<feature type="compositionally biased region" description="Acidic residues" evidence="4">
    <location>
        <begin position="40"/>
        <end position="53"/>
    </location>
</feature>
<feature type="compositionally biased region" description="Polar residues" evidence="4">
    <location>
        <begin position="12"/>
        <end position="26"/>
    </location>
</feature>
<feature type="domain" description="RING-CH-type" evidence="6">
    <location>
        <begin position="489"/>
        <end position="557"/>
    </location>
</feature>
<feature type="region of interest" description="Disordered" evidence="4">
    <location>
        <begin position="1"/>
        <end position="92"/>
    </location>
</feature>
<evidence type="ECO:0000256" key="5">
    <source>
        <dbReference type="SAM" id="Phobius"/>
    </source>
</evidence>
<keyword evidence="3" id="KW-0862">Zinc</keyword>
<name>A0ABQ7JNR1_9FUNG</name>
<evidence type="ECO:0000256" key="3">
    <source>
        <dbReference type="ARBA" id="ARBA00022833"/>
    </source>
</evidence>
<feature type="transmembrane region" description="Helical" evidence="5">
    <location>
        <begin position="564"/>
        <end position="589"/>
    </location>
</feature>
<keyword evidence="5" id="KW-0472">Membrane</keyword>
<keyword evidence="5" id="KW-1133">Transmembrane helix</keyword>
<feature type="compositionally biased region" description="Pro residues" evidence="4">
    <location>
        <begin position="387"/>
        <end position="396"/>
    </location>
</feature>
<evidence type="ECO:0000313" key="8">
    <source>
        <dbReference type="Proteomes" id="UP001194696"/>
    </source>
</evidence>
<keyword evidence="1" id="KW-0479">Metal-binding</keyword>
<accession>A0ABQ7JNR1</accession>